<feature type="repeat" description="TPR" evidence="1">
    <location>
        <begin position="3001"/>
        <end position="3034"/>
    </location>
</feature>
<keyword evidence="5" id="KW-1185">Reference proteome</keyword>
<name>A0A5B8XLA1_9DELT</name>
<feature type="compositionally biased region" description="Acidic residues" evidence="3">
    <location>
        <begin position="298"/>
        <end position="307"/>
    </location>
</feature>
<evidence type="ECO:0000256" key="2">
    <source>
        <dbReference type="SAM" id="Coils"/>
    </source>
</evidence>
<organism evidence="4 5">
    <name type="scientific">Microvenator marinus</name>
    <dbReference type="NCBI Taxonomy" id="2600177"/>
    <lineage>
        <taxon>Bacteria</taxon>
        <taxon>Deltaproteobacteria</taxon>
        <taxon>Bradymonadales</taxon>
        <taxon>Microvenatoraceae</taxon>
        <taxon>Microvenator</taxon>
    </lineage>
</organism>
<feature type="repeat" description="TPR" evidence="1">
    <location>
        <begin position="3812"/>
        <end position="3845"/>
    </location>
</feature>
<dbReference type="SUPFAM" id="SSF48452">
    <property type="entry name" value="TPR-like"/>
    <property type="match status" value="10"/>
</dbReference>
<evidence type="ECO:0000256" key="1">
    <source>
        <dbReference type="PROSITE-ProRule" id="PRU00339"/>
    </source>
</evidence>
<feature type="compositionally biased region" description="Acidic residues" evidence="3">
    <location>
        <begin position="315"/>
        <end position="332"/>
    </location>
</feature>
<accession>A0A5B8XLA1</accession>
<gene>
    <name evidence="4" type="ORF">FRD01_01020</name>
</gene>
<dbReference type="Gene3D" id="1.25.40.10">
    <property type="entry name" value="Tetratricopeptide repeat domain"/>
    <property type="match status" value="15"/>
</dbReference>
<dbReference type="Pfam" id="PF13424">
    <property type="entry name" value="TPR_12"/>
    <property type="match status" value="1"/>
</dbReference>
<protein>
    <submittedName>
        <fullName evidence="4">Tetratricopeptide repeat protein</fullName>
    </submittedName>
</protein>
<sequence length="3855" mass="442057">MATDLNELEILWREQPGNYDTFAALQELYAERGNWRELMRLYQDASSKFGSDPEFGTNLVKRMKYIGEQVTEPEERGPFLVALGDALMNYAGSRDEAMKAYQESYVVFPADVTCLDRARAIYRKSSDFERIILLYKLELKVKTEPIERSRTLTCAAQIYGDDLRDLKKALEVLDQAIELDSNNALAADLKEIYTRKSSLHTEVQEEVKRGHELLRDGDTKEAAKKLIRAAKWESLREGGDLESALEWAREALTLDARNPEAQSLRDGVLDRLGREPEPQDSVVSVMAPVHLDTSDAREEAEEEQAEEEPAKQEQAEEQAEEEDLDEDSDPEDREPTQMLTPIQKKEIEEDLAKRQEGDSGEVDLESLDQLLKAISKNPESVELYDFVLEHPDVKSRSKDVDETLENALKRLRKKDGEETAMLAISRLHWNVLGDYERAEYWFKRLKLLNPEHPAVLAFYEEWYEQEEEWPKLFALLSSVQQQAESDDQKLEITRRLAELAENQMGSADKAINVWKSYQRMVPDDQNAHNELRTLYKSHQKWSALIDVYKEDLESQEGAEKLELLHEMAGIYEEHLRLEPMVIQTLQSILEVDPDDQDAFTKLKSLLESGRRYNDLSHILEQRAERAIASGNTAQAIECLDEAATIWQDNLRNVTQALPFLERILDIDPTHGPTLSKLKEVYEQRRDFKSLVEILCREAALEDAEGELKRLKEIRVLASEKTREPAVVIPVLERILEIDPQDAESLAELESMVRRSNEPERLVDLLKRRAELSEGDRISLLEEAAQILHNDLGQKDEAIVIWRQILETEPGHVKAFASLTGSLIRAMDLEGLDEVYRAQDKLDVYFELLDNLAPSQSDPRPIYRRMATLAAEDLEDDSRVIMSLEALREEAKGDSAEHTEVATELLPWYAKTGDVEKEITMNRVILENSDSEEVRLQTTNRLRELEIARGEQANALTWALESLKLNPSDSEALEAGRELAAQTDMMEVYLENLEDLSKDVDDDATQDQLWYFIAKEYVKLENWPSSRKYLEILTERHPSDLEFLGELESVLDKSGESERRIEVLRRQIDVLTERGAAREDLVDELSKIADVQRSALGESDSARKTYQEILDIDPEHLRALRGMKELYREDERWDDVNECLLREVNVCAINDPENRLNAILELADLNREKLGRFDEALRNYAEVLTEDPRNERALTSVETLLSEPEQAREAALLIEPIFRDYDRPEELIRALEARRAVASDRFEEAEILDELIPLYQRTENIPLAFERACRQFELDAERSEIWLRLEQLGAKLNRWVEIEEIFSRFAPTDASASATRFDLLRHLAAIREYQLNLKEKALGAWETLYEYDPLDSAHVEALERLYRQLGKHEELVKILQARADLVETPDEQVKLLLEAASISDDVLADSGLGVDIYRKLLLIEPEHRKASDELRRLLRDRESFNELGEHLASQADMASDPEYRKALRVELARLRFNEMADQFSGVDTLSQIFIDDPSDHELVAVAEEWDQTLAESGSTSLRVTLGRLTEPYYRDNALSAELVAVLSVRKDDESDVFERVALLDEITELLAEQGRNEEAFDACAEAVKILPDDEGRREKLEDLALRIDQVERCVDALKEAAENADPIVAGSILRRVGTLLHDSLDRPLDAIDAFETALEKNESDLETLGALEVLYQSTEDWTNLTRVLKLQAVFGEDHTRADYWRQIGTLNSDIVDEPDTAIEAFVEVLTLEPNDPVSLGALERLYAKEERWEDVADILERITENVHEPELRRSSLEKLARLREDRSGDIQGAIDVWNQVRVQEPDATGVLDELARLYELESMWAELSEILRERRPLLILEELDANDLKLAEVLAKELYATEEALDLYREIFVRNPGSDDALQALAEMAEDEALLEDVAPDLIAAYSNRQEWEKLVSIHERLLSRETGPDLIARAREIARIQKEHLNDLESAQDTLAKSWLLDVENHEVRDELVSLAAQTNAFDALAQTYKDALLEAHAEETAIDLHLRLALLYMEQLESHDDAERHLREVLLADEFHTDAFELLTHQLTSEERWHDLVDVLESRFNAEINTGDHTALEHLRRIATIEEEFLQDEARATQTWRRVLEFNPEDNDADKELRRLYGAQEDWDSLNSHLIQQLAVAGPDTALSLREELATLNREFLLNESVAVDYLRENLSVDPSRESTIHALEVIFKTSEEVGLRAEIAQLLEPYYRAIQASDRLADALEAQAADTTDPERKVALLLDAAREAELVGQNLERAESLYAQVFVLSPNQPDAREALERTALRTQGWEKLVELYETTLRDNFEVDDQTRVALNLECATIQESRLENLESARESLEGALLLDPENAQALDALERIYARLESWVDLGELYRRKADLIVDPIDRKEVLEHLASLYEDVIEDPEASIDVHTEIVGLDPGDKRAQRALERLLHHNARWFDLADLYRNQAAQAQNTHEELEYRYRLAQLLETELDQLDESLVLYREILETDPSHDEARRALEGLSRDLDIRDGEWEEQRLQILDTLLNSYDRSRDREKVLRSLEQKVELTQDIPGKVEIFRQLAQLLDGSRKAEERSQAMAFLARAYQIDPRDQGLFDRVQELADELNAWERLPSLFLSGLELTDDIDAQLALMVSSANILANNLKDHESAVAVWQEVLRLEPNHEEAALQLEKLLGELEMWQPLVEILSKRAENVFEPGDQERIFKRIASIQVDVLGDVNSGIQTWEKLHELNPTRLEYVQTLESLYEQENLNDELERILSLKVNLVDDGTPRLSVLRKLANLQDEVLQDRDRAIESWGQILVMEPSDPKALNALTRLYELTERWPELLDVLEKQRDRTSGQERAVFELKAGYVLLEALNAPYDALGSFNAVLQEDPENVMARDAMTTLLERPETYPDAFETLEKAYEASEDAKELDKLYEVALEHSADPEERERVYLKLARLHEDSGSANLAFMTYGRALRDAPTSPDVRSNIERLSEELGNKDELVAVYEDCLDAMDADPASAAALHRRLGILYFELDEAKDAISHFEQALEFDEYDGGALDYLDRLYQMTHQWNHLRDVLERELTIANPARVNDVRYRLAYLHEVVFEDPITSLEHYRTVVSEEPEHAGAIAALERIVEVEEVQKEVCEILLPLYESADDSEGLVRILNLRVEHLDTNVERALTLERIADLEERVFARPAVAYAYLGRSLREEPNSSEVQERLEKLADENGLDEELVALYEDIIAELSDPVRELELSLVAAKRWAQKLNEPDEARRLFHRVLEIDLENQEALNWLEELARLENNHLELARVLRKKTEALFDPTERKTTLIELGKVLSFVEDFEGAIEAYREALMIDESDQTIMRALVDLYEIVEEYVSLVELLERLVDFVLDENERFQLFVRIGQYQRVLLKDNFGAIDAYRKALEYQPESATVLQALDELYTETEQWVELQEVFQRKLTLTSDPNERLSLLVRSASLSYEKFSDVAQAITDFEAAQEIDPNHPEVVAALDRLYTGEQRWDDLLGLYDRVIASSSHDPERVAQLRVTMADIFANRLGDPIKAVENLNAVLMIAPGHQEALSTLGDIYESAGDHQSLLTILQQQLNVATDNAQRLTVYLRRALLHRHTLNDPASASADLIEVIQLDPSHQDALKELKAIYEELGAWDQLYGFLDFEAGQADAEAKKATYLEMAAISRDKLKDPSKRIAALEKAYQLDAADLKVIEPLLDAYISGEAFDRAEPMLLEVIEKLKADRKMKDVVKFMHLRGKLAEQKGNVEEALQAYEEAHKVDASYIPNLLSLGKITFQKEDWDQALKLFQTLLLHQMNIERDDDKVDVYYYLGMVRWHQGDARRAKDMFTRALGIDPNHQPTRDALAQL</sequence>
<dbReference type="PANTHER" id="PTHR12558">
    <property type="entry name" value="CELL DIVISION CYCLE 16,23,27"/>
    <property type="match status" value="1"/>
</dbReference>
<dbReference type="PANTHER" id="PTHR12558:SF13">
    <property type="entry name" value="CELL DIVISION CYCLE PROTEIN 27 HOMOLOG"/>
    <property type="match status" value="1"/>
</dbReference>
<dbReference type="PROSITE" id="PS50005">
    <property type="entry name" value="TPR"/>
    <property type="match status" value="4"/>
</dbReference>
<keyword evidence="2" id="KW-0175">Coiled coil</keyword>
<feature type="coiled-coil region" evidence="2">
    <location>
        <begin position="693"/>
        <end position="720"/>
    </location>
</feature>
<feature type="region of interest" description="Disordered" evidence="3">
    <location>
        <begin position="294"/>
        <end position="345"/>
    </location>
</feature>
<keyword evidence="1" id="KW-0802">TPR repeat</keyword>
<feature type="coiled-coil region" evidence="2">
    <location>
        <begin position="3262"/>
        <end position="3296"/>
    </location>
</feature>
<proteinExistence type="predicted"/>
<feature type="repeat" description="TPR" evidence="1">
    <location>
        <begin position="3304"/>
        <end position="3337"/>
    </location>
</feature>
<dbReference type="InterPro" id="IPR011990">
    <property type="entry name" value="TPR-like_helical_dom_sf"/>
</dbReference>
<feature type="repeat" description="TPR" evidence="1">
    <location>
        <begin position="3738"/>
        <end position="3771"/>
    </location>
</feature>
<feature type="coiled-coil region" evidence="2">
    <location>
        <begin position="2437"/>
        <end position="2481"/>
    </location>
</feature>
<dbReference type="KEGG" id="bbae:FRD01_01020"/>
<dbReference type="InterPro" id="IPR019734">
    <property type="entry name" value="TPR_rpt"/>
</dbReference>
<evidence type="ECO:0000313" key="5">
    <source>
        <dbReference type="Proteomes" id="UP000321595"/>
    </source>
</evidence>
<dbReference type="RefSeq" id="WP_146956812.1">
    <property type="nucleotide sequence ID" value="NZ_CP042467.1"/>
</dbReference>
<reference evidence="4 5" key="1">
    <citation type="submission" date="2019-08" db="EMBL/GenBank/DDBJ databases">
        <authorList>
            <person name="Liang Q."/>
        </authorList>
    </citation>
    <scope>NUCLEOTIDE SEQUENCE [LARGE SCALE GENOMIC DNA]</scope>
    <source>
        <strain evidence="4 5">V1718</strain>
    </source>
</reference>
<dbReference type="Pfam" id="PF13176">
    <property type="entry name" value="TPR_7"/>
    <property type="match status" value="2"/>
</dbReference>
<dbReference type="SMART" id="SM00028">
    <property type="entry name" value="TPR"/>
    <property type="match status" value="22"/>
</dbReference>
<dbReference type="Proteomes" id="UP000321595">
    <property type="component" value="Chromosome"/>
</dbReference>
<dbReference type="EMBL" id="CP042467">
    <property type="protein sequence ID" value="QED25867.1"/>
    <property type="molecule type" value="Genomic_DNA"/>
</dbReference>
<evidence type="ECO:0000256" key="3">
    <source>
        <dbReference type="SAM" id="MobiDB-lite"/>
    </source>
</evidence>
<dbReference type="OrthoDB" id="5244639at2"/>
<evidence type="ECO:0000313" key="4">
    <source>
        <dbReference type="EMBL" id="QED25867.1"/>
    </source>
</evidence>